<dbReference type="SMART" id="SM00382">
    <property type="entry name" value="AAA"/>
    <property type="match status" value="1"/>
</dbReference>
<keyword evidence="7 9" id="KW-1133">Transmembrane helix</keyword>
<dbReference type="InterPro" id="IPR005074">
    <property type="entry name" value="Peptidase_C39"/>
</dbReference>
<comment type="subcellular location">
    <subcellularLocation>
        <location evidence="1">Cell membrane</location>
        <topology evidence="1">Multi-pass membrane protein</topology>
    </subcellularLocation>
</comment>
<evidence type="ECO:0000259" key="11">
    <source>
        <dbReference type="PROSITE" id="PS50929"/>
    </source>
</evidence>
<name>A0AAW3ZTJ6_9GAMM</name>
<dbReference type="SUPFAM" id="SSF90123">
    <property type="entry name" value="ABC transporter transmembrane region"/>
    <property type="match status" value="1"/>
</dbReference>
<dbReference type="PANTHER" id="PTHR24221:SF606">
    <property type="entry name" value="COLICIN V SECRETION-PROCESSING ATP-BINDING PROTEIN"/>
    <property type="match status" value="1"/>
</dbReference>
<evidence type="ECO:0000256" key="5">
    <source>
        <dbReference type="ARBA" id="ARBA00022741"/>
    </source>
</evidence>
<accession>A0AAW3ZTJ6</accession>
<evidence type="ECO:0000256" key="8">
    <source>
        <dbReference type="ARBA" id="ARBA00023136"/>
    </source>
</evidence>
<feature type="domain" description="ABC transmembrane type-1" evidence="11">
    <location>
        <begin position="161"/>
        <end position="440"/>
    </location>
</feature>
<dbReference type="Pfam" id="PF03412">
    <property type="entry name" value="Peptidase_C39"/>
    <property type="match status" value="1"/>
</dbReference>
<dbReference type="Gene3D" id="3.40.50.300">
    <property type="entry name" value="P-loop containing nucleotide triphosphate hydrolases"/>
    <property type="match status" value="1"/>
</dbReference>
<dbReference type="InterPro" id="IPR038765">
    <property type="entry name" value="Papain-like_cys_pep_sf"/>
</dbReference>
<dbReference type="SUPFAM" id="SSF52540">
    <property type="entry name" value="P-loop containing nucleoside triphosphate hydrolases"/>
    <property type="match status" value="1"/>
</dbReference>
<evidence type="ECO:0000256" key="2">
    <source>
        <dbReference type="ARBA" id="ARBA00022448"/>
    </source>
</evidence>
<dbReference type="PROSITE" id="PS00211">
    <property type="entry name" value="ABC_TRANSPORTER_1"/>
    <property type="match status" value="1"/>
</dbReference>
<reference evidence="13 14" key="1">
    <citation type="submission" date="2020-09" db="EMBL/GenBank/DDBJ databases">
        <title>Pseudoxanthomonas sp. CAU 1598 isolated from sand of Yaerae Beach.</title>
        <authorList>
            <person name="Kim W."/>
        </authorList>
    </citation>
    <scope>NUCLEOTIDE SEQUENCE [LARGE SCALE GENOMIC DNA]</scope>
    <source>
        <strain evidence="13 14">CAU 1598</strain>
    </source>
</reference>
<dbReference type="InterPro" id="IPR003593">
    <property type="entry name" value="AAA+_ATPase"/>
</dbReference>
<dbReference type="AlphaFoldDB" id="A0AAW3ZTJ6"/>
<dbReference type="EMBL" id="JACYTR010000061">
    <property type="protein sequence ID" value="MBD8527707.1"/>
    <property type="molecule type" value="Genomic_DNA"/>
</dbReference>
<keyword evidence="6" id="KW-0067">ATP-binding</keyword>
<dbReference type="GO" id="GO:0140359">
    <property type="term" value="F:ABC-type transporter activity"/>
    <property type="evidence" value="ECO:0007669"/>
    <property type="project" value="InterPro"/>
</dbReference>
<keyword evidence="14" id="KW-1185">Reference proteome</keyword>
<dbReference type="SUPFAM" id="SSF54001">
    <property type="entry name" value="Cysteine proteinases"/>
    <property type="match status" value="1"/>
</dbReference>
<dbReference type="GO" id="GO:0005524">
    <property type="term" value="F:ATP binding"/>
    <property type="evidence" value="ECO:0007669"/>
    <property type="project" value="UniProtKB-KW"/>
</dbReference>
<dbReference type="Gene3D" id="3.90.70.10">
    <property type="entry name" value="Cysteine proteinases"/>
    <property type="match status" value="1"/>
</dbReference>
<dbReference type="Proteomes" id="UP000613768">
    <property type="component" value="Unassembled WGS sequence"/>
</dbReference>
<dbReference type="CDD" id="cd18567">
    <property type="entry name" value="ABC_6TM_CvaB_RaxB_like"/>
    <property type="match status" value="1"/>
</dbReference>
<evidence type="ECO:0000256" key="3">
    <source>
        <dbReference type="ARBA" id="ARBA00022475"/>
    </source>
</evidence>
<dbReference type="InterPro" id="IPR039421">
    <property type="entry name" value="Type_1_exporter"/>
</dbReference>
<keyword evidence="3" id="KW-1003">Cell membrane</keyword>
<dbReference type="InterPro" id="IPR011527">
    <property type="entry name" value="ABC1_TM_dom"/>
</dbReference>
<keyword evidence="8 9" id="KW-0472">Membrane</keyword>
<dbReference type="GO" id="GO:0005886">
    <property type="term" value="C:plasma membrane"/>
    <property type="evidence" value="ECO:0007669"/>
    <property type="project" value="UniProtKB-SubCell"/>
</dbReference>
<evidence type="ECO:0000256" key="9">
    <source>
        <dbReference type="SAM" id="Phobius"/>
    </source>
</evidence>
<dbReference type="PROSITE" id="PS50893">
    <property type="entry name" value="ABC_TRANSPORTER_2"/>
    <property type="match status" value="1"/>
</dbReference>
<dbReference type="InterPro" id="IPR017871">
    <property type="entry name" value="ABC_transporter-like_CS"/>
</dbReference>
<evidence type="ECO:0000256" key="7">
    <source>
        <dbReference type="ARBA" id="ARBA00022989"/>
    </source>
</evidence>
<feature type="transmembrane region" description="Helical" evidence="9">
    <location>
        <begin position="192"/>
        <end position="212"/>
    </location>
</feature>
<dbReference type="PROSITE" id="PS50990">
    <property type="entry name" value="PEPTIDASE_C39"/>
    <property type="match status" value="1"/>
</dbReference>
<evidence type="ECO:0000256" key="1">
    <source>
        <dbReference type="ARBA" id="ARBA00004651"/>
    </source>
</evidence>
<gene>
    <name evidence="13" type="ORF">IFO71_18325</name>
</gene>
<dbReference type="FunFam" id="3.40.50.300:FF:000299">
    <property type="entry name" value="ABC transporter ATP-binding protein/permease"/>
    <property type="match status" value="1"/>
</dbReference>
<keyword evidence="4 9" id="KW-0812">Transmembrane</keyword>
<dbReference type="Pfam" id="PF00005">
    <property type="entry name" value="ABC_tran"/>
    <property type="match status" value="1"/>
</dbReference>
<feature type="transmembrane region" description="Helical" evidence="9">
    <location>
        <begin position="394"/>
        <end position="420"/>
    </location>
</feature>
<keyword evidence="5" id="KW-0547">Nucleotide-binding</keyword>
<dbReference type="Gene3D" id="1.20.1560.10">
    <property type="entry name" value="ABC transporter type 1, transmembrane domain"/>
    <property type="match status" value="1"/>
</dbReference>
<evidence type="ECO:0000313" key="13">
    <source>
        <dbReference type="EMBL" id="MBD8527707.1"/>
    </source>
</evidence>
<feature type="domain" description="Peptidase C39" evidence="12">
    <location>
        <begin position="8"/>
        <end position="127"/>
    </location>
</feature>
<dbReference type="PANTHER" id="PTHR24221">
    <property type="entry name" value="ATP-BINDING CASSETTE SUB-FAMILY B"/>
    <property type="match status" value="1"/>
</dbReference>
<sequence length="709" mass="78153">MRVPLIRQAENAECGLACLAMVLGAYGDERGLAGLRGKQGVSNRGLSLNDLVDLAELNQLDARALRIELEDLRQLRTPAILHWNMSHFVVLVAADRQGIEILDPARGRRRCRWSEVSKSFSGVVLEIWPSSGFAPIRERRRVHWRRLLGPLHGLFSGLGRIALLAVMLELLVLVSPLFVQTVIDQVLVSRDLGLLGALAIAFSVLLGLQVLAGASRTWSITTLTQSLGFAWQSRLQKHLLRLPLDFFQKRSLGEVLSRFDSLQTLQSALSSGLVELVMDSIMAILVVTLMFSFSAKLAALTVGILLINLSLRALLIRAIHERSERVITAAADLNSFAVESVRGIQSLRVIGTESRRGRLWQDRVAGTFNEQLSLDRLNLWLRCSQQLLNGLERILIVFLGAGLVLQNVFTVGFLIAYLAYRDQFVARATVLVDRIVEFRMLKLHAERLSDITDCDPEPENPGVAFERVATFSARGLSFRYGEHDPWVIDQLDLQVSAGETLAIVGASGCGKSTLLKLLLGLLPSSGGAIAVNGRMLERGDFPALRRVCGVVMQDDQLFAGTIAENIAGFDAEPDADRIWRAAQQASIDGDIEAFPMRYHTLVGDMGASLSGGQKQRLLLARALYRQPQLLLLDEATSHLDVSSEKRVNQAVRELGLATIIIAHRPETIAMADRVVVLQQGRVAREYRPQQPLRCVDGGANEPEPLRAQV</sequence>
<dbReference type="GO" id="GO:0008233">
    <property type="term" value="F:peptidase activity"/>
    <property type="evidence" value="ECO:0007669"/>
    <property type="project" value="InterPro"/>
</dbReference>
<evidence type="ECO:0000256" key="6">
    <source>
        <dbReference type="ARBA" id="ARBA00022840"/>
    </source>
</evidence>
<proteinExistence type="predicted"/>
<dbReference type="InterPro" id="IPR036640">
    <property type="entry name" value="ABC1_TM_sf"/>
</dbReference>
<comment type="caution">
    <text evidence="13">The sequence shown here is derived from an EMBL/GenBank/DDBJ whole genome shotgun (WGS) entry which is preliminary data.</text>
</comment>
<dbReference type="PROSITE" id="PS50929">
    <property type="entry name" value="ABC_TM1F"/>
    <property type="match status" value="1"/>
</dbReference>
<dbReference type="InterPro" id="IPR003439">
    <property type="entry name" value="ABC_transporter-like_ATP-bd"/>
</dbReference>
<dbReference type="GO" id="GO:0034040">
    <property type="term" value="F:ATPase-coupled lipid transmembrane transporter activity"/>
    <property type="evidence" value="ECO:0007669"/>
    <property type="project" value="TreeGrafter"/>
</dbReference>
<protein>
    <submittedName>
        <fullName evidence="13">Peptidase domain-containing ABC transporter</fullName>
    </submittedName>
</protein>
<evidence type="ECO:0000259" key="10">
    <source>
        <dbReference type="PROSITE" id="PS50893"/>
    </source>
</evidence>
<feature type="transmembrane region" description="Helical" evidence="9">
    <location>
        <begin position="147"/>
        <end position="172"/>
    </location>
</feature>
<evidence type="ECO:0000259" key="12">
    <source>
        <dbReference type="PROSITE" id="PS50990"/>
    </source>
</evidence>
<dbReference type="RefSeq" id="WP_192031129.1">
    <property type="nucleotide sequence ID" value="NZ_JACYTR010000061.1"/>
</dbReference>
<organism evidence="13 14">
    <name type="scientific">Pseudomarimonas arenosa</name>
    <dbReference type="NCBI Taxonomy" id="2774145"/>
    <lineage>
        <taxon>Bacteria</taxon>
        <taxon>Pseudomonadati</taxon>
        <taxon>Pseudomonadota</taxon>
        <taxon>Gammaproteobacteria</taxon>
        <taxon>Lysobacterales</taxon>
        <taxon>Lysobacteraceae</taxon>
        <taxon>Pseudomarimonas</taxon>
    </lineage>
</organism>
<feature type="domain" description="ABC transporter" evidence="10">
    <location>
        <begin position="471"/>
        <end position="704"/>
    </location>
</feature>
<keyword evidence="2" id="KW-0813">Transport</keyword>
<dbReference type="Pfam" id="PF00664">
    <property type="entry name" value="ABC_membrane"/>
    <property type="match status" value="1"/>
</dbReference>
<dbReference type="InterPro" id="IPR027417">
    <property type="entry name" value="P-loop_NTPase"/>
</dbReference>
<evidence type="ECO:0000313" key="14">
    <source>
        <dbReference type="Proteomes" id="UP000613768"/>
    </source>
</evidence>
<evidence type="ECO:0000256" key="4">
    <source>
        <dbReference type="ARBA" id="ARBA00022692"/>
    </source>
</evidence>
<dbReference type="GO" id="GO:0006508">
    <property type="term" value="P:proteolysis"/>
    <property type="evidence" value="ECO:0007669"/>
    <property type="project" value="InterPro"/>
</dbReference>
<dbReference type="GO" id="GO:0016887">
    <property type="term" value="F:ATP hydrolysis activity"/>
    <property type="evidence" value="ECO:0007669"/>
    <property type="project" value="InterPro"/>
</dbReference>